<reference evidence="2 3" key="1">
    <citation type="submission" date="2021-03" db="EMBL/GenBank/DDBJ databases">
        <title>Aliifodinibius sp. nov., a new bacterium isolated from saline soil.</title>
        <authorList>
            <person name="Galisteo C."/>
            <person name="De La Haba R."/>
            <person name="Sanchez-Porro C."/>
            <person name="Ventosa A."/>
        </authorList>
    </citation>
    <scope>NUCLEOTIDE SEQUENCE [LARGE SCALE GENOMIC DNA]</scope>
    <source>
        <strain evidence="2 3">1BSP15-2V2</strain>
    </source>
</reference>
<feature type="domain" description="ABM" evidence="1">
    <location>
        <begin position="6"/>
        <end position="97"/>
    </location>
</feature>
<keyword evidence="3" id="KW-1185">Reference proteome</keyword>
<keyword evidence="2" id="KW-0503">Monooxygenase</keyword>
<protein>
    <submittedName>
        <fullName evidence="2">Antibiotic biosynthesis monooxygenase</fullName>
    </submittedName>
</protein>
<evidence type="ECO:0000259" key="1">
    <source>
        <dbReference type="PROSITE" id="PS51725"/>
    </source>
</evidence>
<comment type="caution">
    <text evidence="2">The sequence shown here is derived from an EMBL/GenBank/DDBJ whole genome shotgun (WGS) entry which is preliminary data.</text>
</comment>
<dbReference type="InterPro" id="IPR007138">
    <property type="entry name" value="ABM_dom"/>
</dbReference>
<keyword evidence="2" id="KW-0560">Oxidoreductase</keyword>
<dbReference type="Gene3D" id="3.30.70.100">
    <property type="match status" value="1"/>
</dbReference>
<organism evidence="2 3">
    <name type="scientific">Fodinibius salsisoli</name>
    <dbReference type="NCBI Taxonomy" id="2820877"/>
    <lineage>
        <taxon>Bacteria</taxon>
        <taxon>Pseudomonadati</taxon>
        <taxon>Balneolota</taxon>
        <taxon>Balneolia</taxon>
        <taxon>Balneolales</taxon>
        <taxon>Balneolaceae</taxon>
        <taxon>Fodinibius</taxon>
    </lineage>
</organism>
<dbReference type="Proteomes" id="UP001207918">
    <property type="component" value="Unassembled WGS sequence"/>
</dbReference>
<dbReference type="RefSeq" id="WP_265767109.1">
    <property type="nucleotide sequence ID" value="NZ_JAGGJA010000012.1"/>
</dbReference>
<dbReference type="SUPFAM" id="SSF54909">
    <property type="entry name" value="Dimeric alpha+beta barrel"/>
    <property type="match status" value="1"/>
</dbReference>
<name>A0ABT3PR38_9BACT</name>
<dbReference type="Pfam" id="PF03992">
    <property type="entry name" value="ABM"/>
    <property type="match status" value="1"/>
</dbReference>
<dbReference type="EMBL" id="JAGGJA010000012">
    <property type="protein sequence ID" value="MCW9708323.1"/>
    <property type="molecule type" value="Genomic_DNA"/>
</dbReference>
<evidence type="ECO:0000313" key="2">
    <source>
        <dbReference type="EMBL" id="MCW9708323.1"/>
    </source>
</evidence>
<evidence type="ECO:0000313" key="3">
    <source>
        <dbReference type="Proteomes" id="UP001207918"/>
    </source>
</evidence>
<sequence length="101" mass="11217">MDHSNLVTMTTAEARPEKKEIVQKALREVAQAARAQTGCIAYRIFRSAENPAVTVNFERWASKEERDAFLGGPDVKKFASAVSDAFVEPPQPMSYEILDEG</sequence>
<gene>
    <name evidence="2" type="ORF">J6I44_15765</name>
</gene>
<accession>A0ABT3PR38</accession>
<dbReference type="InterPro" id="IPR011008">
    <property type="entry name" value="Dimeric_a/b-barrel"/>
</dbReference>
<dbReference type="GO" id="GO:0004497">
    <property type="term" value="F:monooxygenase activity"/>
    <property type="evidence" value="ECO:0007669"/>
    <property type="project" value="UniProtKB-KW"/>
</dbReference>
<proteinExistence type="predicted"/>
<dbReference type="PROSITE" id="PS51725">
    <property type="entry name" value="ABM"/>
    <property type="match status" value="1"/>
</dbReference>